<dbReference type="AlphaFoldDB" id="J0PZR9"/>
<keyword evidence="2" id="KW-1185">Reference proteome</keyword>
<reference evidence="1 2" key="1">
    <citation type="submission" date="2012-03" db="EMBL/GenBank/DDBJ databases">
        <title>The Genome Sequence of Bartonella birtlesii LL-WM9.</title>
        <authorList>
            <consortium name="The Broad Institute Genome Sequencing Platform"/>
            <consortium name="The Broad Institute Genome Sequencing Center for Infectious Disease"/>
            <person name="Feldgarden M."/>
            <person name="Kirby J."/>
            <person name="Kosoy M."/>
            <person name="Birtles R."/>
            <person name="Probert W.S."/>
            <person name="Chiaraviglio L."/>
            <person name="Young S.K."/>
            <person name="Zeng Q."/>
            <person name="Gargeya S."/>
            <person name="Fitzgerald M."/>
            <person name="Haas B."/>
            <person name="Abouelleil A."/>
            <person name="Alvarado L."/>
            <person name="Arachchi H.M."/>
            <person name="Berlin A."/>
            <person name="Chapman S.B."/>
            <person name="Gearin G."/>
            <person name="Goldberg J."/>
            <person name="Griggs A."/>
            <person name="Gujja S."/>
            <person name="Hansen M."/>
            <person name="Heiman D."/>
            <person name="Howarth C."/>
            <person name="Larimer J."/>
            <person name="Lui A."/>
            <person name="MacDonald P.J.P."/>
            <person name="McCowen C."/>
            <person name="Montmayeur A."/>
            <person name="Murphy C."/>
            <person name="Neiman D."/>
            <person name="Pearson M."/>
            <person name="Priest M."/>
            <person name="Roberts A."/>
            <person name="Saif S."/>
            <person name="Shea T."/>
            <person name="Sisk P."/>
            <person name="Stolte C."/>
            <person name="Sykes S."/>
            <person name="Wortman J."/>
            <person name="Nusbaum C."/>
            <person name="Birren B."/>
        </authorList>
    </citation>
    <scope>NUCLEOTIDE SEQUENCE [LARGE SCALE GENOMIC DNA]</scope>
    <source>
        <strain evidence="1 2">LL-WM9</strain>
    </source>
</reference>
<comment type="caution">
    <text evidence="1">The sequence shown here is derived from an EMBL/GenBank/DDBJ whole genome shotgun (WGS) entry which is preliminary data.</text>
</comment>
<dbReference type="EMBL" id="AIMC01000001">
    <property type="protein sequence ID" value="EJF78221.1"/>
    <property type="molecule type" value="Genomic_DNA"/>
</dbReference>
<dbReference type="HOGENOM" id="CLU_176804_0_0_5"/>
<accession>J0PZR9</accession>
<organism evidence="1 2">
    <name type="scientific">Bartonella birtlesii LL-WM9</name>
    <dbReference type="NCBI Taxonomy" id="1094552"/>
    <lineage>
        <taxon>Bacteria</taxon>
        <taxon>Pseudomonadati</taxon>
        <taxon>Pseudomonadota</taxon>
        <taxon>Alphaproteobacteria</taxon>
        <taxon>Hyphomicrobiales</taxon>
        <taxon>Bartonellaceae</taxon>
        <taxon>Bartonella</taxon>
    </lineage>
</organism>
<proteinExistence type="predicted"/>
<name>J0PZR9_9HYPH</name>
<dbReference type="Proteomes" id="UP000008748">
    <property type="component" value="Unassembled WGS sequence"/>
</dbReference>
<evidence type="ECO:0000313" key="2">
    <source>
        <dbReference type="Proteomes" id="UP000008748"/>
    </source>
</evidence>
<sequence>MIKIKLMSIKYYFVIYAIILISLPIAKASEYVSFQKETSIIITSNVLGKSVFLNQEVNSLSLLDKVVIVTHPGNQNFFWKGVVSVFHKVRRVYGDLWSYLFDSIFSIFNW</sequence>
<gene>
    <name evidence="1" type="ORF">ME7_00212</name>
</gene>
<evidence type="ECO:0000313" key="1">
    <source>
        <dbReference type="EMBL" id="EJF78221.1"/>
    </source>
</evidence>
<protein>
    <submittedName>
        <fullName evidence="1">Uncharacterized protein</fullName>
    </submittedName>
</protein>